<sequence length="108" mass="12499">MQVRIKIFCSFSSKYCFCPLSAEIAVDCCLRVESEKRLHRRNLVSYTIQRAGEGCKISATVFVNRRNMKLCVVPPEGNPGVQKIIDYLDKKRKYERAIETKESHTVRL</sequence>
<dbReference type="GO" id="GO:0006955">
    <property type="term" value="P:immune response"/>
    <property type="evidence" value="ECO:0007669"/>
    <property type="project" value="InterPro"/>
</dbReference>
<dbReference type="GO" id="GO:0008009">
    <property type="term" value="F:chemokine activity"/>
    <property type="evidence" value="ECO:0007669"/>
    <property type="project" value="InterPro"/>
</dbReference>
<dbReference type="AlphaFoldDB" id="A0A3Q2DF55"/>
<organism evidence="3 4">
    <name type="scientific">Cyprinodon variegatus</name>
    <name type="common">Sheepshead minnow</name>
    <dbReference type="NCBI Taxonomy" id="28743"/>
    <lineage>
        <taxon>Eukaryota</taxon>
        <taxon>Metazoa</taxon>
        <taxon>Chordata</taxon>
        <taxon>Craniata</taxon>
        <taxon>Vertebrata</taxon>
        <taxon>Euteleostomi</taxon>
        <taxon>Actinopterygii</taxon>
        <taxon>Neopterygii</taxon>
        <taxon>Teleostei</taxon>
        <taxon>Neoteleostei</taxon>
        <taxon>Acanthomorphata</taxon>
        <taxon>Ovalentaria</taxon>
        <taxon>Atherinomorphae</taxon>
        <taxon>Cyprinodontiformes</taxon>
        <taxon>Cyprinodontidae</taxon>
        <taxon>Cyprinodon</taxon>
    </lineage>
</organism>
<evidence type="ECO:0000256" key="1">
    <source>
        <dbReference type="ARBA" id="ARBA00022514"/>
    </source>
</evidence>
<dbReference type="GeneTree" id="ENSGT00940000175973"/>
<reference evidence="3" key="1">
    <citation type="submission" date="2025-08" db="UniProtKB">
        <authorList>
            <consortium name="Ensembl"/>
        </authorList>
    </citation>
    <scope>IDENTIFICATION</scope>
</reference>
<dbReference type="GO" id="GO:0005615">
    <property type="term" value="C:extracellular space"/>
    <property type="evidence" value="ECO:0007669"/>
    <property type="project" value="UniProtKB-KW"/>
</dbReference>
<proteinExistence type="predicted"/>
<reference evidence="3" key="2">
    <citation type="submission" date="2025-09" db="UniProtKB">
        <authorList>
            <consortium name="Ensembl"/>
        </authorList>
    </citation>
    <scope>IDENTIFICATION</scope>
</reference>
<evidence type="ECO:0000313" key="3">
    <source>
        <dbReference type="Ensembl" id="ENSCVAP00000017608.1"/>
    </source>
</evidence>
<dbReference type="InterPro" id="IPR036048">
    <property type="entry name" value="Interleukin_8-like_sf"/>
</dbReference>
<evidence type="ECO:0000259" key="2">
    <source>
        <dbReference type="SMART" id="SM00199"/>
    </source>
</evidence>
<evidence type="ECO:0000313" key="4">
    <source>
        <dbReference type="Proteomes" id="UP000265020"/>
    </source>
</evidence>
<dbReference type="InterPro" id="IPR001811">
    <property type="entry name" value="Chemokine_IL8-like_dom"/>
</dbReference>
<dbReference type="SMART" id="SM00199">
    <property type="entry name" value="SCY"/>
    <property type="match status" value="1"/>
</dbReference>
<keyword evidence="1" id="KW-0202">Cytokine</keyword>
<dbReference type="Ensembl" id="ENSCVAT00000026318.1">
    <property type="protein sequence ID" value="ENSCVAP00000017608.1"/>
    <property type="gene ID" value="ENSCVAG00000020737.1"/>
</dbReference>
<keyword evidence="4" id="KW-1185">Reference proteome</keyword>
<dbReference type="SUPFAM" id="SSF54117">
    <property type="entry name" value="Interleukin 8-like chemokines"/>
    <property type="match status" value="1"/>
</dbReference>
<dbReference type="Gene3D" id="2.40.50.40">
    <property type="match status" value="1"/>
</dbReference>
<name>A0A3Q2DF55_CYPVA</name>
<accession>A0A3Q2DF55</accession>
<dbReference type="Pfam" id="PF00048">
    <property type="entry name" value="IL8"/>
    <property type="match status" value="1"/>
</dbReference>
<dbReference type="Proteomes" id="UP000265020">
    <property type="component" value="Unassembled WGS sequence"/>
</dbReference>
<dbReference type="STRING" id="28743.ENSCVAP00000017608"/>
<protein>
    <recommendedName>
        <fullName evidence="2">Chemokine interleukin-8-like domain-containing protein</fullName>
    </recommendedName>
</protein>
<feature type="domain" description="Chemokine interleukin-8-like" evidence="2">
    <location>
        <begin position="25"/>
        <end position="88"/>
    </location>
</feature>